<sequence length="86" mass="9880">MIMWFIVFFIFCQIMIEKKWLPKQILNLRLLPICAVSIGTILTAIVIGILIRQPVFVVGTVTILCGSIISWRYRSFGTGISEKEYK</sequence>
<keyword evidence="1" id="KW-0812">Transmembrane</keyword>
<reference evidence="3" key="1">
    <citation type="submission" date="2016-09" db="EMBL/GenBank/DDBJ databases">
        <authorList>
            <person name="Gulvik C.A."/>
        </authorList>
    </citation>
    <scope>NUCLEOTIDE SEQUENCE [LARGE SCALE GENOMIC DNA]</scope>
    <source>
        <strain evidence="3">LMG 8895</strain>
    </source>
</reference>
<proteinExistence type="predicted"/>
<feature type="transmembrane region" description="Helical" evidence="1">
    <location>
        <begin position="28"/>
        <end position="49"/>
    </location>
</feature>
<comment type="caution">
    <text evidence="2">The sequence shown here is derived from an EMBL/GenBank/DDBJ whole genome shotgun (WGS) entry which is preliminary data.</text>
</comment>
<dbReference type="EMBL" id="MIJY01000044">
    <property type="protein sequence ID" value="OEG09912.1"/>
    <property type="molecule type" value="Genomic_DNA"/>
</dbReference>
<keyword evidence="1" id="KW-0472">Membrane</keyword>
<dbReference type="Proteomes" id="UP000095094">
    <property type="component" value="Unassembled WGS sequence"/>
</dbReference>
<gene>
    <name evidence="2" type="ORF">BCR25_10440</name>
</gene>
<keyword evidence="1" id="KW-1133">Transmembrane helix</keyword>
<evidence type="ECO:0000256" key="1">
    <source>
        <dbReference type="SAM" id="Phobius"/>
    </source>
</evidence>
<feature type="transmembrane region" description="Helical" evidence="1">
    <location>
        <begin position="55"/>
        <end position="73"/>
    </location>
</feature>
<evidence type="ECO:0000313" key="3">
    <source>
        <dbReference type="Proteomes" id="UP000095094"/>
    </source>
</evidence>
<protein>
    <submittedName>
        <fullName evidence="2">Uncharacterized protein</fullName>
    </submittedName>
</protein>
<accession>A0A1E5GB25</accession>
<dbReference type="OrthoDB" id="2192723at2"/>
<keyword evidence="3" id="KW-1185">Reference proteome</keyword>
<evidence type="ECO:0000313" key="2">
    <source>
        <dbReference type="EMBL" id="OEG09912.1"/>
    </source>
</evidence>
<name>A0A1E5GB25_9ENTE</name>
<dbReference type="RefSeq" id="WP_069664665.1">
    <property type="nucleotide sequence ID" value="NZ_JBHUJJ010000001.1"/>
</dbReference>
<dbReference type="AlphaFoldDB" id="A0A1E5GB25"/>
<organism evidence="2 3">
    <name type="scientific">Enterococcus termitis</name>
    <dbReference type="NCBI Taxonomy" id="332950"/>
    <lineage>
        <taxon>Bacteria</taxon>
        <taxon>Bacillati</taxon>
        <taxon>Bacillota</taxon>
        <taxon>Bacilli</taxon>
        <taxon>Lactobacillales</taxon>
        <taxon>Enterococcaceae</taxon>
        <taxon>Enterococcus</taxon>
    </lineage>
</organism>